<dbReference type="Proteomes" id="UP001157006">
    <property type="component" value="Unassembled WGS sequence"/>
</dbReference>
<dbReference type="AlphaFoldDB" id="A0AAV0YBM9"/>
<evidence type="ECO:0000313" key="2">
    <source>
        <dbReference type="EMBL" id="CAI8583355.1"/>
    </source>
</evidence>
<dbReference type="EMBL" id="CATIWC010000617">
    <property type="protein sequence ID" value="CAI8583355.1"/>
    <property type="molecule type" value="Genomic_DNA"/>
</dbReference>
<accession>A0AAV0YBM9</accession>
<proteinExistence type="predicted"/>
<feature type="region of interest" description="Disordered" evidence="1">
    <location>
        <begin position="114"/>
        <end position="146"/>
    </location>
</feature>
<keyword evidence="3" id="KW-1185">Reference proteome</keyword>
<protein>
    <submittedName>
        <fullName evidence="2">Uncharacterized protein</fullName>
    </submittedName>
</protein>
<name>A0AAV0YBM9_VICFA</name>
<reference evidence="2 3" key="1">
    <citation type="submission" date="2023-01" db="EMBL/GenBank/DDBJ databases">
        <authorList>
            <person name="Kreplak J."/>
        </authorList>
    </citation>
    <scope>NUCLEOTIDE SEQUENCE [LARGE SCALE GENOMIC DNA]</scope>
</reference>
<sequence>MPPSFTATKVSCEILHDKLRHEKPTTPTMRPLLRLQFQARSRSSARSNPRSAQTTLQFDHRSCTNSFLPPDEAPYQMQFSRPSSHHIDDTEIGTHPVNTQLTLQIRLPTTTSLIRPRPSVSTGLKNNKGKEYETESKPITTTEIEL</sequence>
<gene>
    <name evidence="2" type="ORF">VFH_U023800</name>
</gene>
<feature type="compositionally biased region" description="Polar residues" evidence="1">
    <location>
        <begin position="137"/>
        <end position="146"/>
    </location>
</feature>
<evidence type="ECO:0000313" key="3">
    <source>
        <dbReference type="Proteomes" id="UP001157006"/>
    </source>
</evidence>
<evidence type="ECO:0000256" key="1">
    <source>
        <dbReference type="SAM" id="MobiDB-lite"/>
    </source>
</evidence>
<comment type="caution">
    <text evidence="2">The sequence shown here is derived from an EMBL/GenBank/DDBJ whole genome shotgun (WGS) entry which is preliminary data.</text>
</comment>
<feature type="compositionally biased region" description="Polar residues" evidence="1">
    <location>
        <begin position="114"/>
        <end position="125"/>
    </location>
</feature>
<organism evidence="2 3">
    <name type="scientific">Vicia faba</name>
    <name type="common">Broad bean</name>
    <name type="synonym">Faba vulgaris</name>
    <dbReference type="NCBI Taxonomy" id="3906"/>
    <lineage>
        <taxon>Eukaryota</taxon>
        <taxon>Viridiplantae</taxon>
        <taxon>Streptophyta</taxon>
        <taxon>Embryophyta</taxon>
        <taxon>Tracheophyta</taxon>
        <taxon>Spermatophyta</taxon>
        <taxon>Magnoliopsida</taxon>
        <taxon>eudicotyledons</taxon>
        <taxon>Gunneridae</taxon>
        <taxon>Pentapetalae</taxon>
        <taxon>rosids</taxon>
        <taxon>fabids</taxon>
        <taxon>Fabales</taxon>
        <taxon>Fabaceae</taxon>
        <taxon>Papilionoideae</taxon>
        <taxon>50 kb inversion clade</taxon>
        <taxon>NPAAA clade</taxon>
        <taxon>Hologalegina</taxon>
        <taxon>IRL clade</taxon>
        <taxon>Fabeae</taxon>
        <taxon>Vicia</taxon>
    </lineage>
</organism>